<dbReference type="AlphaFoldDB" id="G0SEP0"/>
<evidence type="ECO:0000313" key="3">
    <source>
        <dbReference type="EMBL" id="EGS18417.1"/>
    </source>
</evidence>
<dbReference type="InterPro" id="IPR011041">
    <property type="entry name" value="Quinoprot_gluc/sorb_DH_b-prop"/>
</dbReference>
<accession>G0SEP0</accession>
<feature type="domain" description="Pyrroloquinoline quinone-dependent pyranose dehydrogenase beta-propeller" evidence="2">
    <location>
        <begin position="36"/>
        <end position="428"/>
    </location>
</feature>
<protein>
    <recommendedName>
        <fullName evidence="2">Pyrroloquinoline quinone-dependent pyranose dehydrogenase beta-propeller domain-containing protein</fullName>
    </recommendedName>
</protein>
<keyword evidence="1" id="KW-0732">Signal</keyword>
<organism evidence="4">
    <name type="scientific">Chaetomium thermophilum (strain DSM 1495 / CBS 144.50 / IMI 039719)</name>
    <name type="common">Thermochaetoides thermophila</name>
    <dbReference type="NCBI Taxonomy" id="759272"/>
    <lineage>
        <taxon>Eukaryota</taxon>
        <taxon>Fungi</taxon>
        <taxon>Dikarya</taxon>
        <taxon>Ascomycota</taxon>
        <taxon>Pezizomycotina</taxon>
        <taxon>Sordariomycetes</taxon>
        <taxon>Sordariomycetidae</taxon>
        <taxon>Sordariales</taxon>
        <taxon>Chaetomiaceae</taxon>
        <taxon>Thermochaetoides</taxon>
    </lineage>
</organism>
<dbReference type="InterPro" id="IPR054539">
    <property type="entry name" value="Beta-prop_PDH"/>
</dbReference>
<gene>
    <name evidence="3" type="ORF">CTHT_0064430</name>
</gene>
<feature type="signal peptide" evidence="1">
    <location>
        <begin position="1"/>
        <end position="18"/>
    </location>
</feature>
<dbReference type="GeneID" id="18260481"/>
<feature type="chain" id="PRO_5003409511" description="Pyrroloquinoline quinone-dependent pyranose dehydrogenase beta-propeller domain-containing protein" evidence="1">
    <location>
        <begin position="19"/>
        <end position="467"/>
    </location>
</feature>
<dbReference type="Pfam" id="PF22807">
    <property type="entry name" value="TrAA12"/>
    <property type="match status" value="1"/>
</dbReference>
<dbReference type="Proteomes" id="UP000008066">
    <property type="component" value="Unassembled WGS sequence"/>
</dbReference>
<dbReference type="InterPro" id="IPR011042">
    <property type="entry name" value="6-blade_b-propeller_TolB-like"/>
</dbReference>
<evidence type="ECO:0000256" key="1">
    <source>
        <dbReference type="SAM" id="SignalP"/>
    </source>
</evidence>
<proteinExistence type="predicted"/>
<dbReference type="OrthoDB" id="507128at2759"/>
<dbReference type="eggNOG" id="ENOG502QPZ1">
    <property type="taxonomic scope" value="Eukaryota"/>
</dbReference>
<dbReference type="EMBL" id="GL988046">
    <property type="protein sequence ID" value="EGS18417.1"/>
    <property type="molecule type" value="Genomic_DNA"/>
</dbReference>
<evidence type="ECO:0000313" key="4">
    <source>
        <dbReference type="Proteomes" id="UP000008066"/>
    </source>
</evidence>
<keyword evidence="4" id="KW-1185">Reference proteome</keyword>
<name>G0SEP0_CHATD</name>
<dbReference type="OMA" id="NMANNDQ"/>
<evidence type="ECO:0000259" key="2">
    <source>
        <dbReference type="Pfam" id="PF22807"/>
    </source>
</evidence>
<dbReference type="KEGG" id="cthr:CTHT_0064430"/>
<dbReference type="SUPFAM" id="SSF50952">
    <property type="entry name" value="Soluble quinoprotein glucose dehydrogenase"/>
    <property type="match status" value="1"/>
</dbReference>
<dbReference type="Gene3D" id="2.120.10.30">
    <property type="entry name" value="TolB, C-terminal domain"/>
    <property type="match status" value="1"/>
</dbReference>
<reference evidence="3 4" key="1">
    <citation type="journal article" date="2011" name="Cell">
        <title>Insight into structure and assembly of the nuclear pore complex by utilizing the genome of a eukaryotic thermophile.</title>
        <authorList>
            <person name="Amlacher S."/>
            <person name="Sarges P."/>
            <person name="Flemming D."/>
            <person name="van Noort V."/>
            <person name="Kunze R."/>
            <person name="Devos D.P."/>
            <person name="Arumugam M."/>
            <person name="Bork P."/>
            <person name="Hurt E."/>
        </authorList>
    </citation>
    <scope>NUCLEOTIDE SEQUENCE [LARGE SCALE GENOMIC DNA]</scope>
    <source>
        <strain evidence="4">DSM 1495 / CBS 144.50 / IMI 039719</strain>
    </source>
</reference>
<sequence>MKTRLALSLLPALASVAAETSCPTILIPNTWYPPITGPGWQGQVVAAGLTKPRSLAFDSTGALLVVESGKGISRHQFTDLGGTCLMPNHSHMLVELPRLNHGLALSASGDTIYASTPDSVLSWPYDARRGRVTGRSRIIIANMSNSDLVTRTLLMSRSRPNILIVSRGGPEDNIALAEKVENGFNQIKAFDLDELKDRGTDATYDFVKDGTVLGWGLRNSVGVGEHPLTGGIWAVENSVDRVTRNGVAVHEYNPGDELNFLGYLNGTGTGKNFGYPNCFAVWYKDEIPENEGLDIGMQFAERETEELTDETCAEKYEPPRLTFPAHNSPMDIKFEGDGSAAYVSFRGSFEGGKGYGYEIVRVLFDTTTGEPVLPANSGEVISDIRPIFNLDLSKCPENCFRPVGMAWDSNGRLWFASDSTGEIYVLYKLPGRDRQFIVPEGYYGKDSASGKGHVELQLWVESPQELG</sequence>
<dbReference type="RefSeq" id="XP_006696748.1">
    <property type="nucleotide sequence ID" value="XM_006696685.1"/>
</dbReference>
<dbReference type="HOGENOM" id="CLU_039534_1_1_1"/>